<evidence type="ECO:0000313" key="1">
    <source>
        <dbReference type="EMBL" id="AJQ30037.1"/>
    </source>
</evidence>
<gene>
    <name evidence="1" type="ORF">JBW_04708</name>
</gene>
<dbReference type="HOGENOM" id="CLU_2181384_0_0_9"/>
<reference evidence="2" key="2">
    <citation type="submission" date="2015-02" db="EMBL/GenBank/DDBJ databases">
        <title>Complete Genome Sequence of Pelosinus fermentans JBW45.</title>
        <authorList>
            <person name="De Leon K.B."/>
            <person name="Utturkar S.M."/>
            <person name="Camilleri L.B."/>
            <person name="Arkin A.P."/>
            <person name="Fields M.W."/>
            <person name="Brown S.D."/>
            <person name="Wall J.D."/>
        </authorList>
    </citation>
    <scope>NUCLEOTIDE SEQUENCE [LARGE SCALE GENOMIC DNA]</scope>
    <source>
        <strain evidence="2">JBW45</strain>
    </source>
</reference>
<name>I8TY06_9FIRM</name>
<proteinExistence type="predicted"/>
<accession>I8TY06</accession>
<reference evidence="1 2" key="1">
    <citation type="journal article" date="2015" name="Genome Announc.">
        <title>Complete Genome Sequence of Pelosinus fermentans JBW45, a Member of a Remarkably Competitive Group of Negativicutes in the Firmicutes Phylum.</title>
        <authorList>
            <person name="De Leon K.B."/>
            <person name="Utturkar S.M."/>
            <person name="Camilleri L.B."/>
            <person name="Elias D.A."/>
            <person name="Arkin A.P."/>
            <person name="Fields M.W."/>
            <person name="Brown S.D."/>
            <person name="Wall J.D."/>
        </authorList>
    </citation>
    <scope>NUCLEOTIDE SEQUENCE [LARGE SCALE GENOMIC DNA]</scope>
    <source>
        <strain evidence="1 2">JBW45</strain>
    </source>
</reference>
<dbReference type="Proteomes" id="UP000005361">
    <property type="component" value="Chromosome"/>
</dbReference>
<dbReference type="KEGG" id="pft:JBW_04708"/>
<sequence length="109" mass="12552">MTNAARDYESACSIRNYVAAAEAAGNYGLDDKALAWIDWAKKKADWFDPAVARVDEFFGKREHEKSEDEKILKRAGILVIRMREHLVICGYRLKIVVLHKPYKNINAHF</sequence>
<evidence type="ECO:0000313" key="2">
    <source>
        <dbReference type="Proteomes" id="UP000005361"/>
    </source>
</evidence>
<dbReference type="RefSeq" id="WP_007954794.1">
    <property type="nucleotide sequence ID" value="NZ_CP010978.1"/>
</dbReference>
<dbReference type="AlphaFoldDB" id="I8TY06"/>
<dbReference type="EMBL" id="CP010978">
    <property type="protein sequence ID" value="AJQ30037.1"/>
    <property type="molecule type" value="Genomic_DNA"/>
</dbReference>
<dbReference type="STRING" id="1192197.JBW_04708"/>
<dbReference type="OrthoDB" id="9777694at2"/>
<organism evidence="1 2">
    <name type="scientific">Pelosinus fermentans JBW45</name>
    <dbReference type="NCBI Taxonomy" id="1192197"/>
    <lineage>
        <taxon>Bacteria</taxon>
        <taxon>Bacillati</taxon>
        <taxon>Bacillota</taxon>
        <taxon>Negativicutes</taxon>
        <taxon>Selenomonadales</taxon>
        <taxon>Sporomusaceae</taxon>
        <taxon>Pelosinus</taxon>
    </lineage>
</organism>
<protein>
    <submittedName>
        <fullName evidence="1">Uncharacterized protein</fullName>
    </submittedName>
</protein>